<dbReference type="SUPFAM" id="SSF53686">
    <property type="entry name" value="Tryptophan synthase beta subunit-like PLP-dependent enzymes"/>
    <property type="match status" value="1"/>
</dbReference>
<dbReference type="RefSeq" id="WP_055040830.1">
    <property type="nucleotide sequence ID" value="NZ_LKBH01000060.1"/>
</dbReference>
<dbReference type="InterPro" id="IPR036052">
    <property type="entry name" value="TrpB-like_PALP_sf"/>
</dbReference>
<dbReference type="PANTHER" id="PTHR10314">
    <property type="entry name" value="CYSTATHIONINE BETA-SYNTHASE"/>
    <property type="match status" value="1"/>
</dbReference>
<dbReference type="Pfam" id="PF00291">
    <property type="entry name" value="PALP"/>
    <property type="match status" value="1"/>
</dbReference>
<dbReference type="InParanoid" id="A0A0N8VLC3"/>
<sequence>MEIDMEEKPPGRPLIKDSDLGNFLKRENIYFKYEGYNPTGTQKDRISENHVKNAIAHGYDTISVATCGNYGASIAYYARKYGLHSVIGIPSDYISARRDEISYYGGEIIEKPVKYEEMVDYIRELSASNGWYDASPGSANSKLDYYSYSTISEEIYNELGRMPEYVSVPVGNGTTMYGVYLGFKRISMKTGEKIPSFIANSTINGNPIIYSFLRGYKKIRELNPDNIQETKINEPLVAYRSYDGQKALNVLYETHGRALYSTDEEMLYISKELERLDGLSVLPASCSAVSGALRVVRDETCVILLTGRN</sequence>
<organism evidence="2 3">
    <name type="scientific">Acidiplasma cupricumulans</name>
    <dbReference type="NCBI Taxonomy" id="312540"/>
    <lineage>
        <taxon>Archaea</taxon>
        <taxon>Methanobacteriati</taxon>
        <taxon>Thermoplasmatota</taxon>
        <taxon>Thermoplasmata</taxon>
        <taxon>Thermoplasmatales</taxon>
        <taxon>Ferroplasmaceae</taxon>
        <taxon>Acidiplasma</taxon>
    </lineage>
</organism>
<dbReference type="Proteomes" id="UP000050301">
    <property type="component" value="Unassembled WGS sequence"/>
</dbReference>
<dbReference type="InterPro" id="IPR050214">
    <property type="entry name" value="Cys_Synth/Cystath_Beta-Synth"/>
</dbReference>
<evidence type="ECO:0000259" key="1">
    <source>
        <dbReference type="Pfam" id="PF00291"/>
    </source>
</evidence>
<feature type="domain" description="Tryptophan synthase beta chain-like PALP" evidence="1">
    <location>
        <begin position="13"/>
        <end position="307"/>
    </location>
</feature>
<dbReference type="EMBL" id="LKBH01000060">
    <property type="protein sequence ID" value="KQB36124.1"/>
    <property type="molecule type" value="Genomic_DNA"/>
</dbReference>
<gene>
    <name evidence="2" type="ORF">AOG55_04815</name>
</gene>
<dbReference type="NCBIfam" id="NF004996">
    <property type="entry name" value="PRK06381.1"/>
    <property type="match status" value="1"/>
</dbReference>
<protein>
    <submittedName>
        <fullName evidence="2">Threonine synthase</fullName>
    </submittedName>
</protein>
<dbReference type="InterPro" id="IPR001926">
    <property type="entry name" value="TrpB-like_PALP"/>
</dbReference>
<evidence type="ECO:0000313" key="2">
    <source>
        <dbReference type="EMBL" id="KQB36124.1"/>
    </source>
</evidence>
<proteinExistence type="predicted"/>
<evidence type="ECO:0000313" key="3">
    <source>
        <dbReference type="Proteomes" id="UP000050301"/>
    </source>
</evidence>
<dbReference type="Gene3D" id="3.40.50.1100">
    <property type="match status" value="2"/>
</dbReference>
<name>A0A0N8VLC3_9ARCH</name>
<reference evidence="2 3" key="1">
    <citation type="submission" date="2015-09" db="EMBL/GenBank/DDBJ databases">
        <title>Heavy metals and arsenic resistance mechanisms in polyextremophilic archaea of the family Ferroplasmaceae.</title>
        <authorList>
            <person name="Bulaev A.G."/>
            <person name="Kanygina A.V."/>
        </authorList>
    </citation>
    <scope>NUCLEOTIDE SEQUENCE [LARGE SCALE GENOMIC DNA]</scope>
    <source>
        <strain evidence="2 3">BH2</strain>
    </source>
</reference>
<comment type="caution">
    <text evidence="2">The sequence shown here is derived from an EMBL/GenBank/DDBJ whole genome shotgun (WGS) entry which is preliminary data.</text>
</comment>
<keyword evidence="3" id="KW-1185">Reference proteome</keyword>
<dbReference type="AlphaFoldDB" id="A0A0N8VLC3"/>
<accession>A0A0N8VLC3</accession>